<reference evidence="2" key="1">
    <citation type="journal article" date="2005" name="Int. J. Syst. Evol. Microbiol.">
        <title>Methanofollis formosanus sp. nov., isolated from a fish pond.</title>
        <authorList>
            <person name="Wu S.Y."/>
            <person name="Chen S.C."/>
            <person name="Lai M.C."/>
        </authorList>
    </citation>
    <scope>NUCLEOTIDE SEQUENCE</scope>
    <source>
        <strain evidence="2">ML15</strain>
    </source>
</reference>
<dbReference type="AlphaFoldDB" id="A0A8G1A1C4"/>
<proteinExistence type="predicted"/>
<feature type="domain" description="Rho-GAP" evidence="1">
    <location>
        <begin position="1"/>
        <end position="103"/>
    </location>
</feature>
<dbReference type="EMBL" id="CP037968">
    <property type="protein sequence ID" value="QYZ78863.1"/>
    <property type="molecule type" value="Genomic_DNA"/>
</dbReference>
<organism evidence="2 3">
    <name type="scientific">Methanofollis formosanus</name>
    <dbReference type="NCBI Taxonomy" id="299308"/>
    <lineage>
        <taxon>Archaea</taxon>
        <taxon>Methanobacteriati</taxon>
        <taxon>Methanobacteriota</taxon>
        <taxon>Stenosarchaea group</taxon>
        <taxon>Methanomicrobia</taxon>
        <taxon>Methanomicrobiales</taxon>
        <taxon>Methanomicrobiaceae</taxon>
        <taxon>Methanofollis</taxon>
    </lineage>
</organism>
<protein>
    <recommendedName>
        <fullName evidence="1">Rho-GAP domain-containing protein</fullName>
    </recommendedName>
</protein>
<dbReference type="GO" id="GO:0007165">
    <property type="term" value="P:signal transduction"/>
    <property type="evidence" value="ECO:0007669"/>
    <property type="project" value="InterPro"/>
</dbReference>
<accession>A0A8G1A1C4</accession>
<evidence type="ECO:0000313" key="2">
    <source>
        <dbReference type="EMBL" id="QYZ78863.1"/>
    </source>
</evidence>
<evidence type="ECO:0000259" key="1">
    <source>
        <dbReference type="PROSITE" id="PS50238"/>
    </source>
</evidence>
<dbReference type="Proteomes" id="UP000826709">
    <property type="component" value="Chromosome"/>
</dbReference>
<sequence length="103" mass="11685">MEKFLRVLRGAGEPMEIYTEIAAVLADIATFPDRLEPIVAAASALPDPDLERLRFALVRLQVYADIHRYENIEQTQWMKYVAQVLERLIFGSLMMEAESAAGE</sequence>
<gene>
    <name evidence="2" type="ORF">E2N92_05190</name>
</gene>
<dbReference type="KEGG" id="mfk:E2N92_05190"/>
<keyword evidence="3" id="KW-1185">Reference proteome</keyword>
<dbReference type="RefSeq" id="WP_220682632.1">
    <property type="nucleotide sequence ID" value="NZ_CP037968.1"/>
</dbReference>
<evidence type="ECO:0000313" key="3">
    <source>
        <dbReference type="Proteomes" id="UP000826709"/>
    </source>
</evidence>
<dbReference type="InterPro" id="IPR000198">
    <property type="entry name" value="RhoGAP_dom"/>
</dbReference>
<dbReference type="PROSITE" id="PS50238">
    <property type="entry name" value="RHOGAP"/>
    <property type="match status" value="1"/>
</dbReference>
<reference evidence="2" key="2">
    <citation type="submission" date="2019-03" db="EMBL/GenBank/DDBJ databases">
        <authorList>
            <person name="Chen S.-C."/>
            <person name="Wu S.-Y."/>
            <person name="Lai M.-C."/>
        </authorList>
    </citation>
    <scope>NUCLEOTIDE SEQUENCE</scope>
    <source>
        <strain evidence="2">ML15</strain>
    </source>
</reference>
<dbReference type="OrthoDB" id="110994at2157"/>
<name>A0A8G1A1C4_9EURY</name>